<comment type="caution">
    <text evidence="1">The sequence shown here is derived from an EMBL/GenBank/DDBJ whole genome shotgun (WGS) entry which is preliminary data.</text>
</comment>
<evidence type="ECO:0000313" key="2">
    <source>
        <dbReference type="Proteomes" id="UP000703269"/>
    </source>
</evidence>
<name>A0A9P3GGP5_9APHY</name>
<dbReference type="Proteomes" id="UP000703269">
    <property type="component" value="Unassembled WGS sequence"/>
</dbReference>
<reference evidence="1 2" key="1">
    <citation type="submission" date="2021-08" db="EMBL/GenBank/DDBJ databases">
        <title>Draft Genome Sequence of Phanerochaete sordida strain YK-624.</title>
        <authorList>
            <person name="Mori T."/>
            <person name="Dohra H."/>
            <person name="Suzuki T."/>
            <person name="Kawagishi H."/>
            <person name="Hirai H."/>
        </authorList>
    </citation>
    <scope>NUCLEOTIDE SEQUENCE [LARGE SCALE GENOMIC DNA]</scope>
    <source>
        <strain evidence="1 2">YK-624</strain>
    </source>
</reference>
<protein>
    <submittedName>
        <fullName evidence="1">Uncharacterized protein</fullName>
    </submittedName>
</protein>
<organism evidence="1 2">
    <name type="scientific">Phanerochaete sordida</name>
    <dbReference type="NCBI Taxonomy" id="48140"/>
    <lineage>
        <taxon>Eukaryota</taxon>
        <taxon>Fungi</taxon>
        <taxon>Dikarya</taxon>
        <taxon>Basidiomycota</taxon>
        <taxon>Agaricomycotina</taxon>
        <taxon>Agaricomycetes</taxon>
        <taxon>Polyporales</taxon>
        <taxon>Phanerochaetaceae</taxon>
        <taxon>Phanerochaete</taxon>
    </lineage>
</organism>
<dbReference type="EMBL" id="BPQB01000047">
    <property type="protein sequence ID" value="GJE95287.1"/>
    <property type="molecule type" value="Genomic_DNA"/>
</dbReference>
<dbReference type="AlphaFoldDB" id="A0A9P3GGP5"/>
<accession>A0A9P3GGP5</accession>
<evidence type="ECO:0000313" key="1">
    <source>
        <dbReference type="EMBL" id="GJE95287.1"/>
    </source>
</evidence>
<keyword evidence="2" id="KW-1185">Reference proteome</keyword>
<sequence>MEISGSFDKGEAVHCTISSSRPPVFLGHPRTRALRTGQPQLFVLPSRDYAWDTPASIQRTYREAHLCARDPRDVPTEQIVRESRLARIL</sequence>
<proteinExistence type="predicted"/>
<gene>
    <name evidence="1" type="ORF">PsYK624_114700</name>
</gene>